<dbReference type="STRING" id="407022.SAMN05661044_03261"/>
<dbReference type="AlphaFoldDB" id="A0A1H7SKE1"/>
<dbReference type="RefSeq" id="WP_139202275.1">
    <property type="nucleotide sequence ID" value="NZ_FOAF01000003.1"/>
</dbReference>
<dbReference type="Proteomes" id="UP000199421">
    <property type="component" value="Unassembled WGS sequence"/>
</dbReference>
<keyword evidence="2" id="KW-1185">Reference proteome</keyword>
<proteinExistence type="predicted"/>
<reference evidence="2" key="1">
    <citation type="submission" date="2016-10" db="EMBL/GenBank/DDBJ databases">
        <authorList>
            <person name="Varghese N."/>
            <person name="Submissions S."/>
        </authorList>
    </citation>
    <scope>NUCLEOTIDE SEQUENCE [LARGE SCALE GENOMIC DNA]</scope>
    <source>
        <strain evidence="2">DSM 18733</strain>
    </source>
</reference>
<organism evidence="1 2">
    <name type="scientific">Olivibacter domesticus</name>
    <name type="common">Pseudosphingobacterium domesticum</name>
    <dbReference type="NCBI Taxonomy" id="407022"/>
    <lineage>
        <taxon>Bacteria</taxon>
        <taxon>Pseudomonadati</taxon>
        <taxon>Bacteroidota</taxon>
        <taxon>Sphingobacteriia</taxon>
        <taxon>Sphingobacteriales</taxon>
        <taxon>Sphingobacteriaceae</taxon>
        <taxon>Olivibacter</taxon>
    </lineage>
</organism>
<dbReference type="Gene3D" id="2.60.40.1190">
    <property type="match status" value="1"/>
</dbReference>
<dbReference type="OrthoDB" id="1523672at2"/>
<dbReference type="SUPFAM" id="SSF49344">
    <property type="entry name" value="CBD9-like"/>
    <property type="match status" value="1"/>
</dbReference>
<accession>A0A1H7SKE1</accession>
<sequence>MESNVFNYSRLMNVLNRLTFSFLLIVPFFSVNAQKLNSIEQRVINYQPQIKVDGDLADWGDSLRYRYEKQLLQYEIANDDRNIYVAMRVMDSSWQMQALHQGFNLIINKEGKKKDGMEITFPIPDRESLRALATKDREEKSSDVRKAVLGAARAIYVKGLVDVVDGGISLENSYKIKTAVKIDTNAVSYEAVIPFERLGISTKDQSELAFNVKINGLIMRTVGGGSMPMGRYRGYGYRDPYGYYGNRPTRKEARKEPGQWLLLKLAKP</sequence>
<gene>
    <name evidence="1" type="ORF">SAMN05661044_03261</name>
</gene>
<protein>
    <submittedName>
        <fullName evidence="1">Uncharacterized protein</fullName>
    </submittedName>
</protein>
<name>A0A1H7SKE1_OLID1</name>
<evidence type="ECO:0000313" key="2">
    <source>
        <dbReference type="Proteomes" id="UP000199421"/>
    </source>
</evidence>
<evidence type="ECO:0000313" key="1">
    <source>
        <dbReference type="EMBL" id="SEL72859.1"/>
    </source>
</evidence>
<dbReference type="EMBL" id="FOAF01000003">
    <property type="protein sequence ID" value="SEL72859.1"/>
    <property type="molecule type" value="Genomic_DNA"/>
</dbReference>